<proteinExistence type="predicted"/>
<feature type="transmembrane region" description="Helical" evidence="5">
    <location>
        <begin position="67"/>
        <end position="86"/>
    </location>
</feature>
<feature type="transmembrane region" description="Helical" evidence="5">
    <location>
        <begin position="175"/>
        <end position="194"/>
    </location>
</feature>
<dbReference type="AlphaFoldDB" id="H3KFG3"/>
<dbReference type="GO" id="GO:0016020">
    <property type="term" value="C:membrane"/>
    <property type="evidence" value="ECO:0007669"/>
    <property type="project" value="UniProtKB-SubCell"/>
</dbReference>
<feature type="transmembrane region" description="Helical" evidence="5">
    <location>
        <begin position="206"/>
        <end position="223"/>
    </location>
</feature>
<feature type="transmembrane region" description="Helical" evidence="5">
    <location>
        <begin position="232"/>
        <end position="254"/>
    </location>
</feature>
<dbReference type="SUPFAM" id="SSF103481">
    <property type="entry name" value="Multidrug resistance efflux transporter EmrE"/>
    <property type="match status" value="2"/>
</dbReference>
<dbReference type="PATRIC" id="fig|762967.3.peg.1162"/>
<feature type="transmembrane region" description="Helical" evidence="5">
    <location>
        <begin position="260"/>
        <end position="279"/>
    </location>
</feature>
<keyword evidence="2 5" id="KW-0812">Transmembrane</keyword>
<protein>
    <submittedName>
        <fullName evidence="8">Putative membrane protein</fullName>
    </submittedName>
</protein>
<evidence type="ECO:0000256" key="1">
    <source>
        <dbReference type="ARBA" id="ARBA00004141"/>
    </source>
</evidence>
<keyword evidence="4 5" id="KW-0472">Membrane</keyword>
<keyword evidence="6" id="KW-0732">Signal</keyword>
<evidence type="ECO:0000313" key="9">
    <source>
        <dbReference type="Proteomes" id="UP000004956"/>
    </source>
</evidence>
<gene>
    <name evidence="8" type="ORF">HMPREF9440_01480</name>
</gene>
<dbReference type="InterPro" id="IPR000620">
    <property type="entry name" value="EamA_dom"/>
</dbReference>
<feature type="transmembrane region" description="Helical" evidence="5">
    <location>
        <begin position="146"/>
        <end position="163"/>
    </location>
</feature>
<feature type="domain" description="EamA" evidence="7">
    <location>
        <begin position="4"/>
        <end position="134"/>
    </location>
</feature>
<feature type="domain" description="EamA" evidence="7">
    <location>
        <begin position="146"/>
        <end position="272"/>
    </location>
</feature>
<keyword evidence="9" id="KW-1185">Reference proteome</keyword>
<dbReference type="Pfam" id="PF00892">
    <property type="entry name" value="EamA"/>
    <property type="match status" value="2"/>
</dbReference>
<dbReference type="Proteomes" id="UP000004956">
    <property type="component" value="Unassembled WGS sequence"/>
</dbReference>
<dbReference type="PANTHER" id="PTHR22911">
    <property type="entry name" value="ACYL-MALONYL CONDENSING ENZYME-RELATED"/>
    <property type="match status" value="1"/>
</dbReference>
<comment type="subcellular location">
    <subcellularLocation>
        <location evidence="1">Membrane</location>
        <topology evidence="1">Multi-pass membrane protein</topology>
    </subcellularLocation>
</comment>
<evidence type="ECO:0000256" key="6">
    <source>
        <dbReference type="SAM" id="SignalP"/>
    </source>
</evidence>
<evidence type="ECO:0000256" key="2">
    <source>
        <dbReference type="ARBA" id="ARBA00022692"/>
    </source>
</evidence>
<keyword evidence="3 5" id="KW-1133">Transmembrane helix</keyword>
<feature type="chain" id="PRO_5003588917" evidence="6">
    <location>
        <begin position="25"/>
        <end position="287"/>
    </location>
</feature>
<organism evidence="8 9">
    <name type="scientific">Sutterella parvirubra YIT 11816</name>
    <dbReference type="NCBI Taxonomy" id="762967"/>
    <lineage>
        <taxon>Bacteria</taxon>
        <taxon>Pseudomonadati</taxon>
        <taxon>Pseudomonadota</taxon>
        <taxon>Betaproteobacteria</taxon>
        <taxon>Burkholderiales</taxon>
        <taxon>Sutterellaceae</taxon>
        <taxon>Sutterella</taxon>
    </lineage>
</organism>
<evidence type="ECO:0000259" key="7">
    <source>
        <dbReference type="Pfam" id="PF00892"/>
    </source>
</evidence>
<dbReference type="OrthoDB" id="8524934at2"/>
<dbReference type="RefSeq" id="WP_008542458.1">
    <property type="nucleotide sequence ID" value="NZ_JH604973.1"/>
</dbReference>
<reference evidence="8 9" key="1">
    <citation type="submission" date="2011-11" db="EMBL/GenBank/DDBJ databases">
        <authorList>
            <person name="Weinstock G."/>
            <person name="Sodergren E."/>
            <person name="Clifton S."/>
            <person name="Fulton L."/>
            <person name="Fulton B."/>
            <person name="Courtney L."/>
            <person name="Fronick C."/>
            <person name="Harrison M."/>
            <person name="Strong C."/>
            <person name="Farmer C."/>
            <person name="Delahaunty K."/>
            <person name="Markovic C."/>
            <person name="Hall O."/>
            <person name="Minx P."/>
            <person name="Tomlinson C."/>
            <person name="Mitreva M."/>
            <person name="Hou S."/>
            <person name="Chen J."/>
            <person name="Wollam A."/>
            <person name="Pepin K.H."/>
            <person name="Johnson M."/>
            <person name="Bhonagiri V."/>
            <person name="Zhang X."/>
            <person name="Suruliraj S."/>
            <person name="Warren W."/>
            <person name="Chinwalla A."/>
            <person name="Mardis E.R."/>
            <person name="Wilson R.K."/>
        </authorList>
    </citation>
    <scope>NUCLEOTIDE SEQUENCE [LARGE SCALE GENOMIC DNA]</scope>
    <source>
        <strain evidence="8 9">YIT 11816</strain>
    </source>
</reference>
<dbReference type="HOGENOM" id="CLU_032828_0_1_4"/>
<feature type="transmembrane region" description="Helical" evidence="5">
    <location>
        <begin position="34"/>
        <end position="55"/>
    </location>
</feature>
<dbReference type="InterPro" id="IPR037185">
    <property type="entry name" value="EmrE-like"/>
</dbReference>
<name>H3KFG3_9BURK</name>
<dbReference type="PANTHER" id="PTHR22911:SF6">
    <property type="entry name" value="SOLUTE CARRIER FAMILY 35 MEMBER G1"/>
    <property type="match status" value="1"/>
</dbReference>
<evidence type="ECO:0000313" key="8">
    <source>
        <dbReference type="EMBL" id="EHY31143.1"/>
    </source>
</evidence>
<dbReference type="EMBL" id="AFBQ01000216">
    <property type="protein sequence ID" value="EHY31143.1"/>
    <property type="molecule type" value="Genomic_DNA"/>
</dbReference>
<sequence length="287" mass="30868">MQSLWMLAASLLFALMAACSKLGAADFGTMELVFYRSVFGTAVIGLWVLSKGFTVRTPLILSHIKRSFLGTFGLTIWFYAIAHLPLGTAMTLNYTSPLYMAAFVAFMTMRRHEGQSWGLLASVAAGFLGITLVLQPEVRGGDELPALVGLASGFFAAWAYLQVKELSAMHEPEWRIVFYFTLFGSVWGAAGQMLMGGFSPITWENAPAIFGMGLTGTLAQLCMTRAWGAGNLLLTSTLQYSAIVFAAILGLIIFGEPITILSALGIAVIIVAGVSATLLTKRRAKRG</sequence>
<comment type="caution">
    <text evidence="8">The sequence shown here is derived from an EMBL/GenBank/DDBJ whole genome shotgun (WGS) entry which is preliminary data.</text>
</comment>
<feature type="transmembrane region" description="Helical" evidence="5">
    <location>
        <begin position="116"/>
        <end position="134"/>
    </location>
</feature>
<evidence type="ECO:0000256" key="5">
    <source>
        <dbReference type="SAM" id="Phobius"/>
    </source>
</evidence>
<feature type="signal peptide" evidence="6">
    <location>
        <begin position="1"/>
        <end position="24"/>
    </location>
</feature>
<evidence type="ECO:0000256" key="4">
    <source>
        <dbReference type="ARBA" id="ARBA00023136"/>
    </source>
</evidence>
<accession>H3KFG3</accession>
<evidence type="ECO:0000256" key="3">
    <source>
        <dbReference type="ARBA" id="ARBA00022989"/>
    </source>
</evidence>